<reference evidence="4 5" key="1">
    <citation type="submission" date="2020-08" db="EMBL/GenBank/DDBJ databases">
        <title>Sequencing the genomes of 1000 actinobacteria strains.</title>
        <authorList>
            <person name="Klenk H.-P."/>
        </authorList>
    </citation>
    <scope>NUCLEOTIDE SEQUENCE [LARGE SCALE GENOMIC DNA]</scope>
    <source>
        <strain evidence="4 5">DSM 43582</strain>
    </source>
</reference>
<dbReference type="InterPro" id="IPR036239">
    <property type="entry name" value="PrenylTrfase-like_sf"/>
</dbReference>
<dbReference type="GO" id="GO:0004659">
    <property type="term" value="F:prenyltransferase activity"/>
    <property type="evidence" value="ECO:0007669"/>
    <property type="project" value="UniProtKB-KW"/>
</dbReference>
<dbReference type="Proteomes" id="UP000540412">
    <property type="component" value="Unassembled WGS sequence"/>
</dbReference>
<dbReference type="InterPro" id="IPR033964">
    <property type="entry name" value="ABBA"/>
</dbReference>
<evidence type="ECO:0000256" key="2">
    <source>
        <dbReference type="ARBA" id="ARBA00022602"/>
    </source>
</evidence>
<dbReference type="Pfam" id="PF11468">
    <property type="entry name" value="PTase_Orf2"/>
    <property type="match status" value="1"/>
</dbReference>
<proteinExistence type="inferred from homology"/>
<evidence type="ECO:0000256" key="1">
    <source>
        <dbReference type="ARBA" id="ARBA00005368"/>
    </source>
</evidence>
<accession>A0A7W9ULS9</accession>
<protein>
    <submittedName>
        <fullName evidence="4">Uncharacterized protein</fullName>
    </submittedName>
</protein>
<evidence type="ECO:0000313" key="4">
    <source>
        <dbReference type="EMBL" id="MBB5917672.1"/>
    </source>
</evidence>
<evidence type="ECO:0000313" key="5">
    <source>
        <dbReference type="Proteomes" id="UP000540412"/>
    </source>
</evidence>
<keyword evidence="2" id="KW-0637">Prenyltransferase</keyword>
<keyword evidence="5" id="KW-1185">Reference proteome</keyword>
<evidence type="ECO:0000256" key="3">
    <source>
        <dbReference type="ARBA" id="ARBA00022679"/>
    </source>
</evidence>
<dbReference type="RefSeq" id="WP_040747941.1">
    <property type="nucleotide sequence ID" value="NZ_JACHIT010000002.1"/>
</dbReference>
<comment type="similarity">
    <text evidence="1">Belongs to the aromatic prenyltransferase family.</text>
</comment>
<dbReference type="SFLD" id="SFLDS00036">
    <property type="entry name" value="Aromatic_Prenyltransferase"/>
    <property type="match status" value="1"/>
</dbReference>
<dbReference type="EMBL" id="JACHIT010000002">
    <property type="protein sequence ID" value="MBB5917672.1"/>
    <property type="molecule type" value="Genomic_DNA"/>
</dbReference>
<dbReference type="SUPFAM" id="SSF143492">
    <property type="entry name" value="Prenyltransferase-like"/>
    <property type="match status" value="1"/>
</dbReference>
<organism evidence="4 5">
    <name type="scientific">Nocardia transvalensis</name>
    <dbReference type="NCBI Taxonomy" id="37333"/>
    <lineage>
        <taxon>Bacteria</taxon>
        <taxon>Bacillati</taxon>
        <taxon>Actinomycetota</taxon>
        <taxon>Actinomycetes</taxon>
        <taxon>Mycobacteriales</taxon>
        <taxon>Nocardiaceae</taxon>
        <taxon>Nocardia</taxon>
    </lineage>
</organism>
<name>A0A7W9ULS9_9NOCA</name>
<keyword evidence="3" id="KW-0808">Transferase</keyword>
<gene>
    <name evidence="4" type="ORF">BJY24_006584</name>
</gene>
<dbReference type="SFLD" id="SFLDG01163">
    <property type="entry name" value="II"/>
    <property type="match status" value="1"/>
</dbReference>
<comment type="caution">
    <text evidence="4">The sequence shown here is derived from an EMBL/GenBank/DDBJ whole genome shotgun (WGS) entry which is preliminary data.</text>
</comment>
<dbReference type="InterPro" id="IPR020965">
    <property type="entry name" value="Prenyltransferase_CloQ"/>
</dbReference>
<sequence length="299" mass="32777">MGMPLDVTREQLHADLREYARLAEVGYDPAVVNAVLDALGDEFWPQSWLAVRTTTHAVDERELSIRFVNLPAAANAPDRLRAEGLLEFTGHPMEKVLAAISATEPVQWGVDVGVTSGVQKIWASFPELIPVDRLLAVDGVPESARAHTGHLKRWGGDQLALIAMDFASRTMNLYASIQAPGQITPENIVAILAELGFVPPSEEELTVLASPFTIYRTFSWTSPNILRICFPARYFRDQFPDLDPTLSRFATGPVAGPGPHAAAFYAAYGPSGKYYKIQADYTSPMRFVLPGGAEVPQQR</sequence>
<dbReference type="AlphaFoldDB" id="A0A7W9ULS9"/>